<dbReference type="Proteomes" id="UP000632222">
    <property type="component" value="Unassembled WGS sequence"/>
</dbReference>
<reference evidence="8" key="1">
    <citation type="journal article" date="2019" name="Int. J. Syst. Evol. Microbiol.">
        <title>The Global Catalogue of Microorganisms (GCM) 10K type strain sequencing project: providing services to taxonomists for standard genome sequencing and annotation.</title>
        <authorList>
            <consortium name="The Broad Institute Genomics Platform"/>
            <consortium name="The Broad Institute Genome Sequencing Center for Infectious Disease"/>
            <person name="Wu L."/>
            <person name="Ma J."/>
        </authorList>
    </citation>
    <scope>NUCLEOTIDE SEQUENCE [LARGE SCALE GENOMIC DNA]</scope>
    <source>
        <strain evidence="8">JCM 14370</strain>
    </source>
</reference>
<accession>A0ABQ2CXG9</accession>
<dbReference type="SUPFAM" id="SSF46626">
    <property type="entry name" value="Cytochrome c"/>
    <property type="match status" value="1"/>
</dbReference>
<evidence type="ECO:0000259" key="6">
    <source>
        <dbReference type="PROSITE" id="PS51007"/>
    </source>
</evidence>
<dbReference type="RefSeq" id="WP_189000763.1">
    <property type="nucleotide sequence ID" value="NZ_BMOD01000002.1"/>
</dbReference>
<dbReference type="InterPro" id="IPR051459">
    <property type="entry name" value="Cytochrome_c-type_DH"/>
</dbReference>
<evidence type="ECO:0000256" key="2">
    <source>
        <dbReference type="ARBA" id="ARBA00022723"/>
    </source>
</evidence>
<dbReference type="PANTHER" id="PTHR35008:SF4">
    <property type="entry name" value="BLL4482 PROTEIN"/>
    <property type="match status" value="1"/>
</dbReference>
<evidence type="ECO:0000256" key="3">
    <source>
        <dbReference type="ARBA" id="ARBA00023004"/>
    </source>
</evidence>
<feature type="chain" id="PRO_5046062154" description="Cytochrome c domain-containing protein" evidence="5">
    <location>
        <begin position="22"/>
        <end position="139"/>
    </location>
</feature>
<name>A0ABQ2CXG9_9DEIO</name>
<proteinExistence type="predicted"/>
<keyword evidence="5" id="KW-0732">Signal</keyword>
<dbReference type="PANTHER" id="PTHR35008">
    <property type="entry name" value="BLL4482 PROTEIN-RELATED"/>
    <property type="match status" value="1"/>
</dbReference>
<evidence type="ECO:0000256" key="1">
    <source>
        <dbReference type="ARBA" id="ARBA00022617"/>
    </source>
</evidence>
<keyword evidence="2 4" id="KW-0479">Metal-binding</keyword>
<keyword evidence="1 4" id="KW-0349">Heme</keyword>
<dbReference type="EMBL" id="BMOD01000002">
    <property type="protein sequence ID" value="GGJ25764.1"/>
    <property type="molecule type" value="Genomic_DNA"/>
</dbReference>
<evidence type="ECO:0000256" key="4">
    <source>
        <dbReference type="PROSITE-ProRule" id="PRU00433"/>
    </source>
</evidence>
<evidence type="ECO:0000256" key="5">
    <source>
        <dbReference type="SAM" id="SignalP"/>
    </source>
</evidence>
<gene>
    <name evidence="7" type="ORF">GCM10008938_09870</name>
</gene>
<evidence type="ECO:0000313" key="8">
    <source>
        <dbReference type="Proteomes" id="UP000632222"/>
    </source>
</evidence>
<sequence length="139" mass="14871">MRKLVLFGVLALGAAGTWVYAQSSEKAASNLTAPTFTEKQAQAGETVFNASCAGCHGKELQGGFAPALKGDKFIAKWSADGKTVADLYTKISTTMPKGKPGSLTQDQYENIVAHILATNGFKPKELRKEDLKNYSLDAK</sequence>
<keyword evidence="3 4" id="KW-0408">Iron</keyword>
<dbReference type="Gene3D" id="1.10.760.10">
    <property type="entry name" value="Cytochrome c-like domain"/>
    <property type="match status" value="1"/>
</dbReference>
<evidence type="ECO:0000313" key="7">
    <source>
        <dbReference type="EMBL" id="GGJ25764.1"/>
    </source>
</evidence>
<dbReference type="InterPro" id="IPR009056">
    <property type="entry name" value="Cyt_c-like_dom"/>
</dbReference>
<organism evidence="7 8">
    <name type="scientific">Deinococcus roseus</name>
    <dbReference type="NCBI Taxonomy" id="392414"/>
    <lineage>
        <taxon>Bacteria</taxon>
        <taxon>Thermotogati</taxon>
        <taxon>Deinococcota</taxon>
        <taxon>Deinococci</taxon>
        <taxon>Deinococcales</taxon>
        <taxon>Deinococcaceae</taxon>
        <taxon>Deinococcus</taxon>
    </lineage>
</organism>
<feature type="domain" description="Cytochrome c" evidence="6">
    <location>
        <begin position="39"/>
        <end position="119"/>
    </location>
</feature>
<comment type="caution">
    <text evidence="7">The sequence shown here is derived from an EMBL/GenBank/DDBJ whole genome shotgun (WGS) entry which is preliminary data.</text>
</comment>
<dbReference type="PROSITE" id="PS51007">
    <property type="entry name" value="CYTC"/>
    <property type="match status" value="1"/>
</dbReference>
<protein>
    <recommendedName>
        <fullName evidence="6">Cytochrome c domain-containing protein</fullName>
    </recommendedName>
</protein>
<dbReference type="InterPro" id="IPR036909">
    <property type="entry name" value="Cyt_c-like_dom_sf"/>
</dbReference>
<keyword evidence="8" id="KW-1185">Reference proteome</keyword>
<dbReference type="Pfam" id="PF13442">
    <property type="entry name" value="Cytochrome_CBB3"/>
    <property type="match status" value="1"/>
</dbReference>
<feature type="signal peptide" evidence="5">
    <location>
        <begin position="1"/>
        <end position="21"/>
    </location>
</feature>